<gene>
    <name evidence="1" type="ORF">H4696_002430</name>
</gene>
<dbReference type="Proteomes" id="UP000631670">
    <property type="component" value="Unassembled WGS sequence"/>
</dbReference>
<keyword evidence="2" id="KW-1185">Reference proteome</keyword>
<accession>A0ABR9HWL4</accession>
<name>A0ABR9HWL4_9PSEU</name>
<sequence length="213" mass="23756">MVAWVAEDLDEALNEATVAGLRLRPDGRVVILLHVLTLPEHGPADPDPRRALVLSGVSTVRVLLRRERPAESPRYGPAIPLRDFDAVEEFFASIAVPGSMYGWKFLDDPDLTDDWPSVISLAHTREPAGAAHSLYWFNECGLPGLDGFLPHCIEGVVDFTELAVERFDGSPIPVEEFTAAGRRWWRALFHGDRRTSVEAQRAQDPPPSWRPFP</sequence>
<protein>
    <submittedName>
        <fullName evidence="1">Uncharacterized protein</fullName>
    </submittedName>
</protein>
<organism evidence="1 2">
    <name type="scientific">Amycolatopsis lexingtonensis</name>
    <dbReference type="NCBI Taxonomy" id="218822"/>
    <lineage>
        <taxon>Bacteria</taxon>
        <taxon>Bacillati</taxon>
        <taxon>Actinomycetota</taxon>
        <taxon>Actinomycetes</taxon>
        <taxon>Pseudonocardiales</taxon>
        <taxon>Pseudonocardiaceae</taxon>
        <taxon>Amycolatopsis</taxon>
    </lineage>
</organism>
<reference evidence="1 2" key="1">
    <citation type="submission" date="2020-10" db="EMBL/GenBank/DDBJ databases">
        <title>Sequencing the genomes of 1000 actinobacteria strains.</title>
        <authorList>
            <person name="Klenk H.-P."/>
        </authorList>
    </citation>
    <scope>NUCLEOTIDE SEQUENCE [LARGE SCALE GENOMIC DNA]</scope>
    <source>
        <strain evidence="1 2">DSM 44653</strain>
    </source>
</reference>
<dbReference type="RefSeq" id="WP_143265042.1">
    <property type="nucleotide sequence ID" value="NZ_JADBEG010000001.1"/>
</dbReference>
<evidence type="ECO:0000313" key="1">
    <source>
        <dbReference type="EMBL" id="MBE1495330.1"/>
    </source>
</evidence>
<evidence type="ECO:0000313" key="2">
    <source>
        <dbReference type="Proteomes" id="UP000631670"/>
    </source>
</evidence>
<proteinExistence type="predicted"/>
<dbReference type="EMBL" id="JADBEG010000001">
    <property type="protein sequence ID" value="MBE1495330.1"/>
    <property type="molecule type" value="Genomic_DNA"/>
</dbReference>
<comment type="caution">
    <text evidence="1">The sequence shown here is derived from an EMBL/GenBank/DDBJ whole genome shotgun (WGS) entry which is preliminary data.</text>
</comment>